<name>A0A1Q9CLR4_SYMMI</name>
<keyword evidence="1" id="KW-0812">Transmembrane</keyword>
<evidence type="ECO:0000313" key="3">
    <source>
        <dbReference type="EMBL" id="OLP83855.1"/>
    </source>
</evidence>
<dbReference type="EMBL" id="LSRX01001088">
    <property type="protein sequence ID" value="OLP83855.1"/>
    <property type="molecule type" value="Genomic_DNA"/>
</dbReference>
<feature type="transmembrane region" description="Helical" evidence="1">
    <location>
        <begin position="331"/>
        <end position="350"/>
    </location>
</feature>
<feature type="transmembrane region" description="Helical" evidence="1">
    <location>
        <begin position="395"/>
        <end position="414"/>
    </location>
</feature>
<dbReference type="AlphaFoldDB" id="A0A1Q9CLR4"/>
<evidence type="ECO:0000313" key="4">
    <source>
        <dbReference type="Proteomes" id="UP000186817"/>
    </source>
</evidence>
<feature type="transmembrane region" description="Helical" evidence="1">
    <location>
        <begin position="362"/>
        <end position="383"/>
    </location>
</feature>
<proteinExistence type="predicted"/>
<dbReference type="OrthoDB" id="440586at2759"/>
<feature type="chain" id="PRO_5012141444" description="EGF-like domain-containing protein" evidence="2">
    <location>
        <begin position="19"/>
        <end position="497"/>
    </location>
</feature>
<comment type="caution">
    <text evidence="3">The sequence shown here is derived from an EMBL/GenBank/DDBJ whole genome shotgun (WGS) entry which is preliminary data.</text>
</comment>
<feature type="signal peptide" evidence="2">
    <location>
        <begin position="1"/>
        <end position="18"/>
    </location>
</feature>
<reference evidence="3 4" key="1">
    <citation type="submission" date="2016-02" db="EMBL/GenBank/DDBJ databases">
        <title>Genome analysis of coral dinoflagellate symbionts highlights evolutionary adaptations to a symbiotic lifestyle.</title>
        <authorList>
            <person name="Aranda M."/>
            <person name="Li Y."/>
            <person name="Liew Y.J."/>
            <person name="Baumgarten S."/>
            <person name="Simakov O."/>
            <person name="Wilson M."/>
            <person name="Piel J."/>
            <person name="Ashoor H."/>
            <person name="Bougouffa S."/>
            <person name="Bajic V.B."/>
            <person name="Ryu T."/>
            <person name="Ravasi T."/>
            <person name="Bayer T."/>
            <person name="Micklem G."/>
            <person name="Kim H."/>
            <person name="Bhak J."/>
            <person name="Lajeunesse T.C."/>
            <person name="Voolstra C.R."/>
        </authorList>
    </citation>
    <scope>NUCLEOTIDE SEQUENCE [LARGE SCALE GENOMIC DNA]</scope>
    <source>
        <strain evidence="3 4">CCMP2467</strain>
    </source>
</reference>
<accession>A0A1Q9CLR4</accession>
<protein>
    <recommendedName>
        <fullName evidence="5">EGF-like domain-containing protein</fullName>
    </recommendedName>
</protein>
<feature type="transmembrane region" description="Helical" evidence="1">
    <location>
        <begin position="111"/>
        <end position="132"/>
    </location>
</feature>
<dbReference type="Proteomes" id="UP000186817">
    <property type="component" value="Unassembled WGS sequence"/>
</dbReference>
<evidence type="ECO:0000256" key="1">
    <source>
        <dbReference type="SAM" id="Phobius"/>
    </source>
</evidence>
<organism evidence="3 4">
    <name type="scientific">Symbiodinium microadriaticum</name>
    <name type="common">Dinoflagellate</name>
    <name type="synonym">Zooxanthella microadriatica</name>
    <dbReference type="NCBI Taxonomy" id="2951"/>
    <lineage>
        <taxon>Eukaryota</taxon>
        <taxon>Sar</taxon>
        <taxon>Alveolata</taxon>
        <taxon>Dinophyceae</taxon>
        <taxon>Suessiales</taxon>
        <taxon>Symbiodiniaceae</taxon>
        <taxon>Symbiodinium</taxon>
    </lineage>
</organism>
<gene>
    <name evidence="3" type="ORF">AK812_SmicGene35348</name>
</gene>
<keyword evidence="1" id="KW-1133">Transmembrane helix</keyword>
<sequence>MAICTAGMLLFFLLLGSGVFLPLSDLSPDRFVPTKACPGNLSGTCQSFASDCRALGPPLEHCFCQEGFAPEATAYFERDIMGVFYYQCCPSTGTAAVGCEPPTRHLQQVQVMLIAGVVLFCAGTIGILITLAPRAQRWCVTLEDLRQFRRLIMHAVAQGEIRPHARDMFDSSDLSIGPSVYTVTDQFIKPVTSLAGKMSWALLKNPSGVDCHVFVTHCWAEGIYEFIDRLEYSWPAGAEAAYVCFLSNPQNLDISSLIASPSSSPFALALRSASAMLVLPNATVSIYTRLWCVYEAFLAYTSLKQLLWVMMGFGAIFFGRCSGLTHYKLFLLGPVSVAAPVIGICANKLFLRWPVVLQETYFAMIIILIGMFMTEIFTNGVLYAENRFVAAWNSLYWLFCLLMCGVFAADWARFKDTRRRSEMLQNKFTGRLPEAQCSADADRASIHHEVFESGKLHEVEVAVNTLLRVNLLTPELLRAAALVGEIGDNSTCPRATG</sequence>
<evidence type="ECO:0000256" key="2">
    <source>
        <dbReference type="SAM" id="SignalP"/>
    </source>
</evidence>
<keyword evidence="2" id="KW-0732">Signal</keyword>
<keyword evidence="1" id="KW-0472">Membrane</keyword>
<feature type="transmembrane region" description="Helical" evidence="1">
    <location>
        <begin position="306"/>
        <end position="325"/>
    </location>
</feature>
<keyword evidence="4" id="KW-1185">Reference proteome</keyword>
<evidence type="ECO:0008006" key="5">
    <source>
        <dbReference type="Google" id="ProtNLM"/>
    </source>
</evidence>